<keyword evidence="6" id="KW-0231">Viral genome packaging</keyword>
<keyword evidence="2" id="KW-1048">Host nucleus</keyword>
<keyword evidence="1" id="KW-0167">Capsid protein</keyword>
<evidence type="ECO:0000313" key="8">
    <source>
        <dbReference type="EMBL" id="AMB66268.1"/>
    </source>
</evidence>
<dbReference type="GO" id="GO:0051276">
    <property type="term" value="P:chromosome organization"/>
    <property type="evidence" value="ECO:0007669"/>
    <property type="project" value="InterPro"/>
</dbReference>
<dbReference type="InterPro" id="IPR007640">
    <property type="entry name" value="UL17-like"/>
</dbReference>
<dbReference type="HAMAP" id="MF_04017">
    <property type="entry name" value="HSV_CVC1"/>
    <property type="match status" value="1"/>
</dbReference>
<accession>A0A0Y0RLS0</accession>
<reference evidence="8" key="1">
    <citation type="journal article" date="2016" name="JCI Insight">
        <title>HSV-2 DeltagD elicits FcgammaR-effector antibodies that protect against clinical isolates.</title>
        <authorList>
            <person name="Petro C.D."/>
            <person name="Weinrick B."/>
            <person name="Khajoueinejad N."/>
            <person name="Burn C."/>
            <person name="Sellers R."/>
            <person name="Jacobs W.R.Jr."/>
            <person name="Herold B.C."/>
        </authorList>
    </citation>
    <scope>NUCLEOTIDE SEQUENCE</scope>
    <source>
        <strain evidence="8">B^3x2.5</strain>
    </source>
</reference>
<evidence type="ECO:0000256" key="3">
    <source>
        <dbReference type="ARBA" id="ARBA00022612"/>
    </source>
</evidence>
<dbReference type="Pfam" id="PF04559">
    <property type="entry name" value="Herpes_UL17"/>
    <property type="match status" value="2"/>
</dbReference>
<proteinExistence type="inferred from homology"/>
<dbReference type="EMBL" id="KU310666">
    <property type="protein sequence ID" value="AMB66268.1"/>
    <property type="molecule type" value="Genomic_DNA"/>
</dbReference>
<evidence type="ECO:0000256" key="7">
    <source>
        <dbReference type="SAM" id="MobiDB-lite"/>
    </source>
</evidence>
<sequence>MNAHFANEVQYDLTRDPSSPASLIHVIISSECLAAAGVPLSALVRGRPDGGAAANFRVETQTRAHATGDCTPWRSAFAAYVPADAVGAILAPVIPAHPGGRPDGGAAANFRVETQTRAHATGDCTPWRSAFAAYVPADAVGAILAPVIPAHPDLLPRVPSAGGLFVSLPVACDAQGVYDPYTVAALRLAWGPWATCARVLLFSYDELVPPNTRYAADGARLMRLCRHFCRYVARLGAAAPAAATEAAAHLSLGMGESGTPTPQASSVSGGAGPAAVGTPDPPISPEEQLTAPGGDTATAEDVSITQENEEILALVQRAVQDVTRRHPVRARPKHAASGVASGLRQGALVHQAVSGGALGASDAEAVLAGLEPPGGGRFATPGGPRAAGEAVLNDVLTLVPGTAKPRSLVEWLDRGWEALAGGDRPDWLWSRRSISVVLRHHYGTKQRFVVVSYENSVAWGGRVARPPRLSSELATALTEACAAERVVRPHQLSPAAQTALLRRFPALEGPLRHPRPVLQPFDIAAEVAFVARIQIACLRALGHSIRAALQGGPRIFQRLRYDFGPHQSEWLGEVTRRFPVLLENLMRALEGTAPDAFFHTAYALAVLAHLGGQGGRGRRRRLVPLSDDIPARFADSDAHYAFDYYSTSGDTLRLTNRPIAVVIDGDVNGREQSKCRFMEGSPSTAPHRVCEQYLPGESYAYLCLGFNRRLCGLVVFPGGFAFTINTAAYLSLADPVARAVGLRFCRGAATGPGLVR</sequence>
<evidence type="ECO:0000256" key="4">
    <source>
        <dbReference type="ARBA" id="ARBA00022844"/>
    </source>
</evidence>
<keyword evidence="5" id="KW-0426">Late protein</keyword>
<organismHost>
    <name type="scientific">Homo sapiens</name>
    <name type="common">Human</name>
    <dbReference type="NCBI Taxonomy" id="9606"/>
</organismHost>
<evidence type="ECO:0000256" key="2">
    <source>
        <dbReference type="ARBA" id="ARBA00022562"/>
    </source>
</evidence>
<protein>
    <submittedName>
        <fullName evidence="8">DNA packaging tegument protein UL17</fullName>
    </submittedName>
</protein>
<dbReference type="GO" id="GO:0019028">
    <property type="term" value="C:viral capsid"/>
    <property type="evidence" value="ECO:0007669"/>
    <property type="project" value="UniProtKB-KW"/>
</dbReference>
<organism evidence="8">
    <name type="scientific">Human herpesvirus 2</name>
    <name type="common">HHV-2</name>
    <name type="synonym">Human herpes simplex virus 2</name>
    <dbReference type="NCBI Taxonomy" id="10310"/>
    <lineage>
        <taxon>Viruses</taxon>
        <taxon>Duplodnaviria</taxon>
        <taxon>Heunggongvirae</taxon>
        <taxon>Peploviricota</taxon>
        <taxon>Herviviricetes</taxon>
        <taxon>Herpesvirales</taxon>
        <taxon>Orthoherpesviridae</taxon>
        <taxon>Alphaherpesvirinae</taxon>
        <taxon>Simplexvirus</taxon>
        <taxon>Simplexvirus humanalpha2</taxon>
    </lineage>
</organism>
<evidence type="ECO:0000256" key="6">
    <source>
        <dbReference type="ARBA" id="ARBA00023219"/>
    </source>
</evidence>
<name>A0A0Y0RLS0_HHV2</name>
<keyword evidence="4" id="KW-0946">Virion</keyword>
<feature type="compositionally biased region" description="Low complexity" evidence="7">
    <location>
        <begin position="264"/>
        <end position="278"/>
    </location>
</feature>
<keyword evidence="3" id="KW-1188">Viral release from host cell</keyword>
<gene>
    <name evidence="8" type="primary">UL17</name>
</gene>
<feature type="region of interest" description="Disordered" evidence="7">
    <location>
        <begin position="254"/>
        <end position="298"/>
    </location>
</feature>
<evidence type="ECO:0000256" key="5">
    <source>
        <dbReference type="ARBA" id="ARBA00022921"/>
    </source>
</evidence>
<evidence type="ECO:0000256" key="1">
    <source>
        <dbReference type="ARBA" id="ARBA00022561"/>
    </source>
</evidence>